<dbReference type="PRINTS" id="PR01438">
    <property type="entry name" value="UNVRSLSTRESS"/>
</dbReference>
<comment type="caution">
    <text evidence="3">The sequence shown here is derived from an EMBL/GenBank/DDBJ whole genome shotgun (WGS) entry which is preliminary data.</text>
</comment>
<sequence>MAVNPAVLVGVDGSAGSTAAVIWAAQTAARHRAPLHLLHIVDVVADYGPGATEPLTSADYARLTDHGRRLLDAATRQAEKAAAEFGGVEVTTELAQAVTTPSLLDHTAGARMIAIGTRERGSLRRALLGSVSSALARRAHCPVAVVREGIDLSPRVRSWPVIVGVDGTEVSEPAVGIALAEAAARGVDVVALHVWTGVELPERYGFEPDSIATEMGYVLAESLAGWQERFPGVRIHREVVKDRPERLLRERSERAQLLVVGSRGRSGFSSMVLGSTSQSLVLSANCPLIIARDTD</sequence>
<protein>
    <submittedName>
        <fullName evidence="3">Universal stress protein</fullName>
    </submittedName>
</protein>
<reference evidence="3 4" key="1">
    <citation type="submission" date="2024-10" db="EMBL/GenBank/DDBJ databases">
        <title>The Natural Products Discovery Center: Release of the First 8490 Sequenced Strains for Exploring Actinobacteria Biosynthetic Diversity.</title>
        <authorList>
            <person name="Kalkreuter E."/>
            <person name="Kautsar S.A."/>
            <person name="Yang D."/>
            <person name="Bader C.D."/>
            <person name="Teijaro C.N."/>
            <person name="Fluegel L."/>
            <person name="Davis C.M."/>
            <person name="Simpson J.R."/>
            <person name="Lauterbach L."/>
            <person name="Steele A.D."/>
            <person name="Gui C."/>
            <person name="Meng S."/>
            <person name="Li G."/>
            <person name="Viehrig K."/>
            <person name="Ye F."/>
            <person name="Su P."/>
            <person name="Kiefer A.F."/>
            <person name="Nichols A."/>
            <person name="Cepeda A.J."/>
            <person name="Yan W."/>
            <person name="Fan B."/>
            <person name="Jiang Y."/>
            <person name="Adhikari A."/>
            <person name="Zheng C.-J."/>
            <person name="Schuster L."/>
            <person name="Cowan T.M."/>
            <person name="Smanski M.J."/>
            <person name="Chevrette M.G."/>
            <person name="De Carvalho L.P.S."/>
            <person name="Shen B."/>
        </authorList>
    </citation>
    <scope>NUCLEOTIDE SEQUENCE [LARGE SCALE GENOMIC DNA]</scope>
    <source>
        <strain evidence="3 4">NPDC019275</strain>
    </source>
</reference>
<accession>A0ABW7X6E5</accession>
<dbReference type="InterPro" id="IPR006016">
    <property type="entry name" value="UspA"/>
</dbReference>
<evidence type="ECO:0000256" key="1">
    <source>
        <dbReference type="ARBA" id="ARBA00008791"/>
    </source>
</evidence>
<evidence type="ECO:0000259" key="2">
    <source>
        <dbReference type="Pfam" id="PF00582"/>
    </source>
</evidence>
<feature type="domain" description="UspA" evidence="2">
    <location>
        <begin position="161"/>
        <end position="292"/>
    </location>
</feature>
<evidence type="ECO:0000313" key="3">
    <source>
        <dbReference type="EMBL" id="MFI2476689.1"/>
    </source>
</evidence>
<keyword evidence="4" id="KW-1185">Reference proteome</keyword>
<evidence type="ECO:0000313" key="4">
    <source>
        <dbReference type="Proteomes" id="UP001611415"/>
    </source>
</evidence>
<dbReference type="Gene3D" id="3.40.50.620">
    <property type="entry name" value="HUPs"/>
    <property type="match status" value="2"/>
</dbReference>
<dbReference type="InterPro" id="IPR006015">
    <property type="entry name" value="Universal_stress_UspA"/>
</dbReference>
<dbReference type="Pfam" id="PF00582">
    <property type="entry name" value="Usp"/>
    <property type="match status" value="2"/>
</dbReference>
<comment type="similarity">
    <text evidence="1">Belongs to the universal stress protein A family.</text>
</comment>
<gene>
    <name evidence="3" type="ORF">ACH49W_25175</name>
</gene>
<dbReference type="RefSeq" id="WP_357410969.1">
    <property type="nucleotide sequence ID" value="NZ_JBEYCD010000024.1"/>
</dbReference>
<dbReference type="EMBL" id="JBIRYO010000018">
    <property type="protein sequence ID" value="MFI2476689.1"/>
    <property type="molecule type" value="Genomic_DNA"/>
</dbReference>
<dbReference type="Proteomes" id="UP001611415">
    <property type="component" value="Unassembled WGS sequence"/>
</dbReference>
<dbReference type="InterPro" id="IPR014729">
    <property type="entry name" value="Rossmann-like_a/b/a_fold"/>
</dbReference>
<feature type="domain" description="UspA" evidence="2">
    <location>
        <begin position="7"/>
        <end position="147"/>
    </location>
</feature>
<dbReference type="PANTHER" id="PTHR46268">
    <property type="entry name" value="STRESS RESPONSE PROTEIN NHAX"/>
    <property type="match status" value="1"/>
</dbReference>
<proteinExistence type="inferred from homology"/>
<name>A0ABW7X6E5_9NOCA</name>
<organism evidence="3 4">
    <name type="scientific">Nocardia xishanensis</name>
    <dbReference type="NCBI Taxonomy" id="238964"/>
    <lineage>
        <taxon>Bacteria</taxon>
        <taxon>Bacillati</taxon>
        <taxon>Actinomycetota</taxon>
        <taxon>Actinomycetes</taxon>
        <taxon>Mycobacteriales</taxon>
        <taxon>Nocardiaceae</taxon>
        <taxon>Nocardia</taxon>
    </lineage>
</organism>
<dbReference type="SUPFAM" id="SSF52402">
    <property type="entry name" value="Adenine nucleotide alpha hydrolases-like"/>
    <property type="match status" value="2"/>
</dbReference>
<dbReference type="PANTHER" id="PTHR46268:SF6">
    <property type="entry name" value="UNIVERSAL STRESS PROTEIN UP12"/>
    <property type="match status" value="1"/>
</dbReference>